<sequence length="308" mass="35844">MLTNDVETTSIWFNRLRDETGLKVLQEGMPFLLDIYGKYNIKSTFYFTGYIAKLYPGVVKMILNHGHEVASHGLSHKKEHGFDQMPYQKQLQHLKESKMILEDISGKEVISFRAPALRVNENTGKALIEAGYSIDSSIASQRFDLFMSFGGIKKLKWLLSPRLPYRTSVESLFEKGDSPIVEVPLSATFLPYLGTTMRLFPLLTKWQHHLLHFENSINQKPIVFDIHPNELIDESYEKRRISRRSNKAFAYLFQDLIRAKLKAKNLGKKALDLYEREIRYFKSRNYKFITVREYVENTFYGSQGNHSV</sequence>
<dbReference type="InterPro" id="IPR002509">
    <property type="entry name" value="NODB_dom"/>
</dbReference>
<dbReference type="Gene3D" id="3.20.20.370">
    <property type="entry name" value="Glycoside hydrolase/deacetylase"/>
    <property type="match status" value="1"/>
</dbReference>
<dbReference type="SUPFAM" id="SSF88713">
    <property type="entry name" value="Glycoside hydrolase/deacetylase"/>
    <property type="match status" value="1"/>
</dbReference>
<dbReference type="AlphaFoldDB" id="A0A2V4A1N1"/>
<dbReference type="InterPro" id="IPR011330">
    <property type="entry name" value="Glyco_hydro/deAcase_b/a-brl"/>
</dbReference>
<keyword evidence="3" id="KW-1185">Reference proteome</keyword>
<proteinExistence type="predicted"/>
<dbReference type="GO" id="GO:0016810">
    <property type="term" value="F:hydrolase activity, acting on carbon-nitrogen (but not peptide) bonds"/>
    <property type="evidence" value="ECO:0007669"/>
    <property type="project" value="InterPro"/>
</dbReference>
<dbReference type="GO" id="GO:0005975">
    <property type="term" value="P:carbohydrate metabolic process"/>
    <property type="evidence" value="ECO:0007669"/>
    <property type="project" value="InterPro"/>
</dbReference>
<dbReference type="Proteomes" id="UP000248079">
    <property type="component" value="Unassembled WGS sequence"/>
</dbReference>
<protein>
    <submittedName>
        <fullName evidence="2">Polysaccharide deacetylase</fullName>
    </submittedName>
</protein>
<feature type="domain" description="NodB homology" evidence="1">
    <location>
        <begin position="9"/>
        <end position="140"/>
    </location>
</feature>
<evidence type="ECO:0000259" key="1">
    <source>
        <dbReference type="PROSITE" id="PS51677"/>
    </source>
</evidence>
<evidence type="ECO:0000313" key="3">
    <source>
        <dbReference type="Proteomes" id="UP000248079"/>
    </source>
</evidence>
<name>A0A2V4A1N1_9BACT</name>
<dbReference type="PANTHER" id="PTHR47561:SF1">
    <property type="entry name" value="POLYSACCHARIDE DEACETYLASE FAMILY PROTEIN (AFU_ORTHOLOGUE AFUA_6G05030)"/>
    <property type="match status" value="1"/>
</dbReference>
<evidence type="ECO:0000313" key="2">
    <source>
        <dbReference type="EMBL" id="PXY02501.1"/>
    </source>
</evidence>
<dbReference type="PROSITE" id="PS51677">
    <property type="entry name" value="NODB"/>
    <property type="match status" value="1"/>
</dbReference>
<organism evidence="2 3">
    <name type="scientific">Marinifilum breve</name>
    <dbReference type="NCBI Taxonomy" id="2184082"/>
    <lineage>
        <taxon>Bacteria</taxon>
        <taxon>Pseudomonadati</taxon>
        <taxon>Bacteroidota</taxon>
        <taxon>Bacteroidia</taxon>
        <taxon>Marinilabiliales</taxon>
        <taxon>Marinifilaceae</taxon>
    </lineage>
</organism>
<dbReference type="Pfam" id="PF01522">
    <property type="entry name" value="Polysacc_deac_1"/>
    <property type="match status" value="1"/>
</dbReference>
<dbReference type="OrthoDB" id="9806342at2"/>
<gene>
    <name evidence="2" type="ORF">DF185_05630</name>
</gene>
<accession>A0A2V4A1N1</accession>
<reference evidence="2 3" key="1">
    <citation type="submission" date="2018-05" db="EMBL/GenBank/DDBJ databases">
        <title>Marinifilum breve JC075T sp. nov., a marine bacterium isolated from Yongle Blue Hole in the South China Sea.</title>
        <authorList>
            <person name="Fu T."/>
        </authorList>
    </citation>
    <scope>NUCLEOTIDE SEQUENCE [LARGE SCALE GENOMIC DNA]</scope>
    <source>
        <strain evidence="2 3">JC075</strain>
    </source>
</reference>
<dbReference type="PANTHER" id="PTHR47561">
    <property type="entry name" value="POLYSACCHARIDE DEACETYLASE FAMILY PROTEIN (AFU_ORTHOLOGUE AFUA_6G05030)"/>
    <property type="match status" value="1"/>
</dbReference>
<comment type="caution">
    <text evidence="2">The sequence shown here is derived from an EMBL/GenBank/DDBJ whole genome shotgun (WGS) entry which is preliminary data.</text>
</comment>
<dbReference type="EMBL" id="QFLI01000002">
    <property type="protein sequence ID" value="PXY02501.1"/>
    <property type="molecule type" value="Genomic_DNA"/>
</dbReference>